<dbReference type="PANTHER" id="PTHR30224">
    <property type="entry name" value="ELECTRON TRANSPORT PROTEIN"/>
    <property type="match status" value="1"/>
</dbReference>
<dbReference type="SUPFAM" id="SSF54862">
    <property type="entry name" value="4Fe-4S ferredoxins"/>
    <property type="match status" value="1"/>
</dbReference>
<dbReference type="Proteomes" id="UP001059950">
    <property type="component" value="Chromosome"/>
</dbReference>
<keyword evidence="3 4" id="KW-0472">Membrane</keyword>
<dbReference type="PIRSF" id="PIRSF036354">
    <property type="entry name" value="NosR"/>
    <property type="match status" value="1"/>
</dbReference>
<accession>A0ABY5GSK7</accession>
<name>A0ABY5GSK7_9GAMM</name>
<dbReference type="InterPro" id="IPR052378">
    <property type="entry name" value="NosR_regulator"/>
</dbReference>
<proteinExistence type="predicted"/>
<evidence type="ECO:0000256" key="1">
    <source>
        <dbReference type="ARBA" id="ARBA00004236"/>
    </source>
</evidence>
<dbReference type="InterPro" id="IPR017896">
    <property type="entry name" value="4Fe4S_Fe-S-bd"/>
</dbReference>
<dbReference type="InterPro" id="IPR007329">
    <property type="entry name" value="FMN-bd"/>
</dbReference>
<evidence type="ECO:0000259" key="5">
    <source>
        <dbReference type="SMART" id="SM00900"/>
    </source>
</evidence>
<evidence type="ECO:0000313" key="6">
    <source>
        <dbReference type="EMBL" id="UTW02890.1"/>
    </source>
</evidence>
<organism evidence="6 7">
    <name type="scientific">Amphritea atlantica</name>
    <dbReference type="NCBI Taxonomy" id="355243"/>
    <lineage>
        <taxon>Bacteria</taxon>
        <taxon>Pseudomonadati</taxon>
        <taxon>Pseudomonadota</taxon>
        <taxon>Gammaproteobacteria</taxon>
        <taxon>Oceanospirillales</taxon>
        <taxon>Oceanospirillaceae</taxon>
        <taxon>Amphritea</taxon>
    </lineage>
</organism>
<dbReference type="SMART" id="SM00900">
    <property type="entry name" value="FMN_bind"/>
    <property type="match status" value="1"/>
</dbReference>
<keyword evidence="2" id="KW-1003">Cell membrane</keyword>
<feature type="transmembrane region" description="Helical" evidence="4">
    <location>
        <begin position="402"/>
        <end position="422"/>
    </location>
</feature>
<evidence type="ECO:0000256" key="4">
    <source>
        <dbReference type="SAM" id="Phobius"/>
    </source>
</evidence>
<feature type="transmembrane region" description="Helical" evidence="4">
    <location>
        <begin position="434"/>
        <end position="452"/>
    </location>
</feature>
<protein>
    <submittedName>
        <fullName evidence="6">4Fe-4S binding protein</fullName>
    </submittedName>
</protein>
<dbReference type="Pfam" id="PF12801">
    <property type="entry name" value="Fer4_5"/>
    <property type="match status" value="2"/>
</dbReference>
<feature type="transmembrane region" description="Helical" evidence="4">
    <location>
        <begin position="576"/>
        <end position="593"/>
    </location>
</feature>
<dbReference type="InterPro" id="IPR011399">
    <property type="entry name" value="NosR"/>
</dbReference>
<feature type="transmembrane region" description="Helical" evidence="4">
    <location>
        <begin position="472"/>
        <end position="493"/>
    </location>
</feature>
<reference evidence="6" key="1">
    <citation type="submission" date="2021-04" db="EMBL/GenBank/DDBJ databases">
        <title>Oceanospirillales bacteria with DddD are important DMSP degraders in coastal seawater.</title>
        <authorList>
            <person name="Liu J."/>
        </authorList>
    </citation>
    <scope>NUCLEOTIDE SEQUENCE</scope>
    <source>
        <strain evidence="6">GY6</strain>
    </source>
</reference>
<comment type="subcellular location">
    <subcellularLocation>
        <location evidence="1">Cell membrane</location>
    </subcellularLocation>
</comment>
<gene>
    <name evidence="6" type="ORF">KDX31_16380</name>
</gene>
<evidence type="ECO:0000256" key="3">
    <source>
        <dbReference type="ARBA" id="ARBA00023136"/>
    </source>
</evidence>
<dbReference type="PANTHER" id="PTHR30224:SF4">
    <property type="entry name" value="ELECTRON TRANSPORT PROTEIN YCCM-RELATED"/>
    <property type="match status" value="1"/>
</dbReference>
<evidence type="ECO:0000256" key="2">
    <source>
        <dbReference type="ARBA" id="ARBA00022475"/>
    </source>
</evidence>
<dbReference type="EMBL" id="CP073344">
    <property type="protein sequence ID" value="UTW02890.1"/>
    <property type="molecule type" value="Genomic_DNA"/>
</dbReference>
<keyword evidence="4" id="KW-0812">Transmembrane</keyword>
<evidence type="ECO:0000313" key="7">
    <source>
        <dbReference type="Proteomes" id="UP001059950"/>
    </source>
</evidence>
<feature type="transmembrane region" description="Helical" evidence="4">
    <location>
        <begin position="539"/>
        <end position="556"/>
    </location>
</feature>
<keyword evidence="7" id="KW-1185">Reference proteome</keyword>
<feature type="transmembrane region" description="Helical" evidence="4">
    <location>
        <begin position="600"/>
        <end position="620"/>
    </location>
</feature>
<sequence>MIFSNSDKVALWKLIYLTFVMLISPHVNAEDIPLSASLTKLFPNATHINKEDETLDIIPVYSSNILEGYAFHTAEIYPVRGYGGKPIDILVGLSSQGLYTGFVTLEHHEPIFIKNDGPRRLEHYMAQLIGVAASDNIYIKKSSKKTLEGGRKSTYIDGITSATVTIKALNKTLTTAARAVAQAKELEGYSLSSWYTPKTDIFENLTLEQLINKGLVTHWPIYASQIRSAKVDKKLGYPSQPISTENEEPLAELYIAYLSHPLVEKNLLNGSKYEEFIKKNDSKDQYILVLSKGSWEGMNLSEKISMSQRGSEVVRKVSDLKITSYDLSISDNNWSELSVFKIPSVAKFSPLLRTNLKFNTDKKIILNEVYQLPRDFFTQHKKKVEIDLPLWIEIWQQRQDDISLLLIGLTILTIVFLNQHFFVKSSTFFHKVRWLYLSFTCLFIGFYSQGQLSIVNVLTLQNLLIDGSSIELFLLDPIIAILWCYVLISLVLFGRGLFCGWLCPFGAIQEFAGLLGKRLNINKWKIGDIWHNRLQKFKYFVLGAIVFTSFSFLNIAEQIAEVEPFKTSITLYFIREWYYVLYAGGMIFLAMKVHKFYCRYICPLGAFMAIAGAFPIFNWLTRRPECGSPCQNCRVNCEIDAIPKHGVIDMKECIQCLECIVINYNPTLCAIEVANTKKRNRVRAKYIPASLVE</sequence>
<dbReference type="Pfam" id="PF04205">
    <property type="entry name" value="FMN_bind"/>
    <property type="match status" value="1"/>
</dbReference>
<keyword evidence="4" id="KW-1133">Transmembrane helix</keyword>
<feature type="domain" description="FMN-binding" evidence="5">
    <location>
        <begin position="81"/>
        <end position="180"/>
    </location>
</feature>